<dbReference type="PANTHER" id="PTHR45617:SF169">
    <property type="entry name" value="LRRCT DOMAIN-CONTAINING PROTEIN"/>
    <property type="match status" value="1"/>
</dbReference>
<organism evidence="5 6">
    <name type="scientific">Branchiostoma belcheri</name>
    <name type="common">Amphioxus</name>
    <dbReference type="NCBI Taxonomy" id="7741"/>
    <lineage>
        <taxon>Eukaryota</taxon>
        <taxon>Metazoa</taxon>
        <taxon>Chordata</taxon>
        <taxon>Cephalochordata</taxon>
        <taxon>Leptocardii</taxon>
        <taxon>Amphioxiformes</taxon>
        <taxon>Branchiostomatidae</taxon>
        <taxon>Branchiostoma</taxon>
    </lineage>
</organism>
<dbReference type="OrthoDB" id="10293549at2759"/>
<evidence type="ECO:0000256" key="1">
    <source>
        <dbReference type="ARBA" id="ARBA00022614"/>
    </source>
</evidence>
<evidence type="ECO:0000256" key="4">
    <source>
        <dbReference type="SAM" id="SignalP"/>
    </source>
</evidence>
<dbReference type="AlphaFoldDB" id="A0A6P5A393"/>
<proteinExistence type="predicted"/>
<keyword evidence="1" id="KW-0433">Leucine-rich repeat</keyword>
<name>A0A6P5A393_BRABE</name>
<dbReference type="KEGG" id="bbel:109480011"/>
<keyword evidence="2" id="KW-0677">Repeat</keyword>
<keyword evidence="4" id="KW-0732">Signal</keyword>
<sequence length="952" mass="103076">MAIKLMAKVSLLLLMQLLVPCVDAGSWQSCHEVSVTKCGVGDSSSDGHEYRYDIRAYRYKWTKYPLEVTSYNGPFDTVPLSQRFQSCRVCSNETMPTQGGPTQNPSPDTMTNIMIVGNNVGKLGTDKAEILSQIPCGEDCRLWFVGCNLTAIEVGAFAKLPQVSKLVIWRSNVQTLKNGTFAGMEGLKYLLLLENNLTHLEDGCFHGLPRLSHLILVDNQILTMSPGAFLGVQPRWVDVSANLIATVEPGTLQAIKSVEHVRAVENKLRSIGVEMFHGLERLGYLNLEGNRISHIAEGAFHSNTKMHALNLAGNRLTFLSGGWFKSSFPNSLNMRRNDIAAMATEGRALPRWRGIWLDNPPRCTCANDWLYEREGNTLKIKQQFIRVIMVRPPPSSCPASPLMPIPPAPVNPNGLPCPVPLVEVTHVERSAAYRYEAAGDVYWEQLPTVTFAFPDGLHHTLNITYDTSATTHDSLPTGNLTVRVVTDLKAEGWVKCKGPEILFGETGNHSLCFDYMGKSSFTLWLVTSEPLSFGNTTCTASSETGSDTVVFATSARSHSDMTTLQHDRTTTELTLLNTTPFSVSISTTPLSSGINTTPLSSGINTTPLSSGISTISPATSTSNDADLTWYIVWAALGGLSAAALGVWGCAMASCIKQKLKRNAPDNGAGPSRNDNQIAACSMWPLPGGNSEESVISPYAEGRLEDHDSLNDSESVISPYAEGGFNDHPDLRRAESSQSEIAPYGLAKLCQAYCPRAHTHPVPSRPYSTERPRQKPNRAGAVLAAYDQNVRDKSDQSCYKHPSILPNPGTTKSSAYQQNASAAQRARKAPCYNSPALATDLKRTLSNTYDQHDPSEEVCNSAASPAANTYQPAASPGGETGTQSAMYDENHPSQAAPATGGANRYVCPSPAAGAGGSRAGTYCQNDRREAVNNTPENPETNSYEPASANCQIQ</sequence>
<evidence type="ECO:0000313" key="6">
    <source>
        <dbReference type="RefSeq" id="XP_019637697.1"/>
    </source>
</evidence>
<dbReference type="Pfam" id="PF13855">
    <property type="entry name" value="LRR_8"/>
    <property type="match status" value="2"/>
</dbReference>
<feature type="region of interest" description="Disordered" evidence="3">
    <location>
        <begin position="850"/>
        <end position="952"/>
    </location>
</feature>
<gene>
    <name evidence="6" type="primary">LOC109480011</name>
</gene>
<accession>A0A6P5A393</accession>
<dbReference type="PANTHER" id="PTHR45617">
    <property type="entry name" value="LEUCINE RICH REPEAT FAMILY PROTEIN"/>
    <property type="match status" value="1"/>
</dbReference>
<feature type="compositionally biased region" description="Basic and acidic residues" evidence="3">
    <location>
        <begin position="724"/>
        <end position="734"/>
    </location>
</feature>
<dbReference type="GeneID" id="109480011"/>
<feature type="compositionally biased region" description="Low complexity" evidence="3">
    <location>
        <begin position="811"/>
        <end position="823"/>
    </location>
</feature>
<feature type="region of interest" description="Disordered" evidence="3">
    <location>
        <begin position="708"/>
        <end position="737"/>
    </location>
</feature>
<protein>
    <submittedName>
        <fullName evidence="6">Uncharacterized protein LOC109480011</fullName>
    </submittedName>
</protein>
<dbReference type="Proteomes" id="UP000515135">
    <property type="component" value="Unplaced"/>
</dbReference>
<dbReference type="RefSeq" id="XP_019637697.1">
    <property type="nucleotide sequence ID" value="XM_019782138.1"/>
</dbReference>
<dbReference type="InterPro" id="IPR003591">
    <property type="entry name" value="Leu-rich_rpt_typical-subtyp"/>
</dbReference>
<dbReference type="Gene3D" id="3.80.10.10">
    <property type="entry name" value="Ribonuclease Inhibitor"/>
    <property type="match status" value="2"/>
</dbReference>
<keyword evidence="5" id="KW-1185">Reference proteome</keyword>
<evidence type="ECO:0000313" key="5">
    <source>
        <dbReference type="Proteomes" id="UP000515135"/>
    </source>
</evidence>
<evidence type="ECO:0000256" key="2">
    <source>
        <dbReference type="ARBA" id="ARBA00022737"/>
    </source>
</evidence>
<feature type="region of interest" description="Disordered" evidence="3">
    <location>
        <begin position="791"/>
        <end position="827"/>
    </location>
</feature>
<dbReference type="InterPro" id="IPR001611">
    <property type="entry name" value="Leu-rich_rpt"/>
</dbReference>
<dbReference type="SUPFAM" id="SSF52058">
    <property type="entry name" value="L domain-like"/>
    <property type="match status" value="1"/>
</dbReference>
<feature type="compositionally biased region" description="Polar residues" evidence="3">
    <location>
        <begin position="860"/>
        <end position="871"/>
    </location>
</feature>
<dbReference type="SMART" id="SM00369">
    <property type="entry name" value="LRR_TYP"/>
    <property type="match status" value="5"/>
</dbReference>
<dbReference type="InterPro" id="IPR032675">
    <property type="entry name" value="LRR_dom_sf"/>
</dbReference>
<feature type="compositionally biased region" description="Polar residues" evidence="3">
    <location>
        <begin position="930"/>
        <end position="952"/>
    </location>
</feature>
<evidence type="ECO:0000256" key="3">
    <source>
        <dbReference type="SAM" id="MobiDB-lite"/>
    </source>
</evidence>
<reference evidence="6" key="1">
    <citation type="submission" date="2025-08" db="UniProtKB">
        <authorList>
            <consortium name="RefSeq"/>
        </authorList>
    </citation>
    <scope>IDENTIFICATION</scope>
    <source>
        <tissue evidence="6">Gonad</tissue>
    </source>
</reference>
<feature type="chain" id="PRO_5027552554" evidence="4">
    <location>
        <begin position="25"/>
        <end position="952"/>
    </location>
</feature>
<feature type="signal peptide" evidence="4">
    <location>
        <begin position="1"/>
        <end position="24"/>
    </location>
</feature>
<dbReference type="PROSITE" id="PS51450">
    <property type="entry name" value="LRR"/>
    <property type="match status" value="1"/>
</dbReference>